<dbReference type="GO" id="GO:0016477">
    <property type="term" value="P:cell migration"/>
    <property type="evidence" value="ECO:0007669"/>
    <property type="project" value="TreeGrafter"/>
</dbReference>
<dbReference type="InterPro" id="IPR015919">
    <property type="entry name" value="Cadherin-like_sf"/>
</dbReference>
<dbReference type="SMART" id="SM00282">
    <property type="entry name" value="LamG"/>
    <property type="match status" value="1"/>
</dbReference>
<evidence type="ECO:0000313" key="15">
    <source>
        <dbReference type="WBParaSite" id="TASK_0000423501-mRNA-1"/>
    </source>
</evidence>
<evidence type="ECO:0000259" key="14">
    <source>
        <dbReference type="PROSITE" id="PS50268"/>
    </source>
</evidence>
<feature type="domain" description="Cadherin" evidence="14">
    <location>
        <begin position="1448"/>
        <end position="1555"/>
    </location>
</feature>
<dbReference type="CDD" id="cd00110">
    <property type="entry name" value="LamG"/>
    <property type="match status" value="1"/>
</dbReference>
<feature type="domain" description="Cadherin" evidence="14">
    <location>
        <begin position="274"/>
        <end position="385"/>
    </location>
</feature>
<feature type="domain" description="EGF-like" evidence="13">
    <location>
        <begin position="3039"/>
        <end position="3078"/>
    </location>
</feature>
<dbReference type="PROSITE" id="PS01186">
    <property type="entry name" value="EGF_2"/>
    <property type="match status" value="5"/>
</dbReference>
<dbReference type="InterPro" id="IPR001881">
    <property type="entry name" value="EGF-like_Ca-bd_dom"/>
</dbReference>
<feature type="domain" description="Cadherin" evidence="14">
    <location>
        <begin position="1772"/>
        <end position="1898"/>
    </location>
</feature>
<evidence type="ECO:0000259" key="12">
    <source>
        <dbReference type="PROSITE" id="PS50025"/>
    </source>
</evidence>
<dbReference type="Gene3D" id="2.60.40.60">
    <property type="entry name" value="Cadherins"/>
    <property type="match status" value="18"/>
</dbReference>
<evidence type="ECO:0000259" key="13">
    <source>
        <dbReference type="PROSITE" id="PS50026"/>
    </source>
</evidence>
<feature type="compositionally biased region" description="Polar residues" evidence="10">
    <location>
        <begin position="3455"/>
        <end position="3484"/>
    </location>
</feature>
<sequence>LDYESHREHHFLIGLFHPDRTDSGGSHISLVVHVIDVNEFAPLFCPQGLLVAALDTPVGSTVGRISAFDPDFRGDAEMGILYSITSVGGAEFFSIDPKSGALLLAKPLWPTQSTFSSLAHWPPTYKLKIEAKDHGGRVNHTMVTVSLNVGPGAFSTPLPRFRQATFITKVIENAPAGYIVTVLRDFLETRPLTPIVFRLLNCNYKFAVSSSSGILATLVPLDREVQDLYRLRVQVSSLDGLPSRLPHTAEIEVHVLDVNDNSPRVESLWMTGMIMENASAVVDTVSGQPLALPSTDPDVGSAGEVSFRFVGPGAEGHAKVFAIDSASSTLHRRLGGRELRAAMGRHALLTLEVADRGMPYARTADALVRVHVRLDDDTNDSPPYFPPSANPLIASIVLPTYEGAEVARFTAFDPDLNDSVTYYIGESESSGYFSIDPYAGILRVSSQLASASTVIQRQFLLQIKARDSGSLHTATHNVSVFIHSPDRSKQRLIIEPVGGLNVTLVEHFSDNGIPRFLGQFHVYNALPNEIFSFELANASTRAFSIDRFSGALYATGEISASAELDREKSQVVRLRVLVRDRIATSSGLRQQRYGEGLVNVHLEDINDHAPVFIGLPYHATFCVKEHSQSPKQSKLSELAPSHTLSQLHQACQSNYFKVEARDPDSGRNGEISYQIVSMQPHMEPPLLSIDPISGRISLIRAVPTDWAGRQLVARVRATDGAQRFVDADVVVQLAARLGPRFTSTHYAAVVAESTPMGESVTSVVAISASATTLLYRIVSPGPDYAESNVQDSPFFLDYKTGVIRVGAPLDYEKTNHYDLLIEALDTTTGNTAHVNVYVDIIDVNDERPVFSAPLYKAEVSEAAKIGAVISLYPPDLASDADSGPNGQIRYYLQPITDDEVKIGQNNLVSNLEIDPISGVVRLSGKLDYEKQQSMTFWIVAVDGGSPPLFGRSIVQLSILDANDNTPRFDVEPGSENWTRDGASSGAACHRDATVVIDAPTDAFVLRLTASDPDVNDSLFYRLLPSDIDIFRLNATSGVVHWRPPLNPAAETRLTAALLAHEGGSTSRLSFEVEASDGLHSTTCWVEVEIMPSNRHAPRFPVEVQTVQISEAAQVGSRIALLATALDADVGRFSHLSYRLLGNFPHIPFSIDSVTGEVALSMPLDREKTEHYSLTVVASDLGGLSDFVRLEVIVTDVNDNAPVIEQIAYEVTLSPSEYAEDAWTNLASADRIQPEGLHLPLRIRAHDADSSSANARVIYRLLPSLSHQAAPVAISSLPFIIDAQTGEVLLTQPLLPSKEDFRFFVEACDQPEEGQPLCSEPVGVTVHLAPQELPWRLNLSCSSISVAEVGYDLNEPIAGCKIISEAENQGGTWSLVGASASLSAFKIDGATGAIRAIRDLDYEAHSSHDLLVQYRITPANHSLSVPVAAVTRVTIKVEDVNDCTPLFQTALESRISIPENLSPGRRIYQMLARDCDAADEDLLSYSLRPRSGSVSDFSSLPFLIDSNGWITVAGPIDRETVASYELAVTVVDTARHVSVAYLTVDVIDLNDTPPEWRHINNSTDEPLSVEIRVPENHLPADPIFTFSVVDKDASSNDALLKFYQVGEPVQEFTVTSSGKVYVRRPLDAESTQTHVLKVKAFDGLHETSRPFTLIIHVDDVNDNSPICHIPDRVVEVLESASNGTVLFRLNATDADVLEEHSFLNYRLVEDQTNADTFRVDEKTGDVTLTWELDYEMRKTYSLLVEARDRGNHFCHYNLLVHVLDVNDNPPVFDQPIEITSVPENAPVGSLVGKVHATDVDSACTRANFTSTAIGGDVLGYLAVDANGLEYSISWPQNGSFSVDRYSGLLRVVQPLDRECLAVHRFVILVTDGKGLLRVHSTTTSVEVRLVDVNDNPPYFLESRPTASISEVSPTGTLVMRLTAVSLDEGDNAIVRYRLLETDTPEFALNATTGELYLANPLDYEHTPRYFLTIEARDGGTPSLSVTTVATINVIDINDNPPYFIGQDASLTLLNDTITSTQDPSFGVFSFEVYENSPVGTQIGRITAGDPDSGENGRLSFALCEPTRPPETVLSPKLRHASADITSPAALKPVVGRLFEVGEARGEISLLFSPDREEASLYGFSVCVSDHGQPALSAVTRVSVSIRDTNDCQPQFERANYEFYVQVRLSTAYSDLRSYYSQSRVDRDGNVVSTSRSGSSQILGNASYVEGPEILLGHMAVRDWDAAPNAGPFKCKLTGLVASPMVRDVSTPLFSVRAHSVLPTNTAVFTSPVDSSFFQGLETNQTGFCSLYAAPTLPLGSKSLVVRVHDSGMTALHSSVTITVHVSRQSNLPPEIVSSNATLVIFRDTSGTSIPSLKNRFDLDNAVTTTKLPKAQNPPLMRVVVRDRTAYDQLFFELLTKPLTTHFIMDQYDGSIHVKSTTSRTIKSTISSASQKDPSLVWLEPALPKLSPTAQLNSGDYRLQVRVTNGSLSSNNTMFLKVITVTEEMLESACVLHVADLSPNELFLLRLGEAIQQELARALLSFSVTSDIDPPNNIFIISVQPSTAFLREKKRSIGGGVDLLIAVYNPRERRFIESSHLVQRIHGLQGNLSRAIGHQIHAYNSLCAQKKCDSGSCVTRVILEAETEASTLLGTYGASWVSPRFSLVARCRCATNLGGFYCERPRDVCATTACIAPRICVPSPRSPRTHHACLCPLPWTGSNCDRLVRLPSDSSSEACFSEACFLQREKGPLQFTGGSFAHWQVGNPNEYRIEIAFSIRTRQQSGPLFSVGWSALRALRIHLINNGNLAVSPVDFVKGIPISNWLIAGQPELSDGQWHRVRFVLFASTIDSSDLGWWVELTIDGVHVHSKVIDWAPGDTKRQDILLGAELVHGFRPFAEIFYPKDWLATVSKESQDPEWPQFNYSAPPPILRSGFVGCISDILIDRVKPPYQAGFTVQQAVLSALQNHKLSIGASGEEEQEISVLPVLQMIRTRNLEYYCSAQATYESSCAYAPCLNGGVCVSRRALAFSQIGRGPEAVLPSDFNCSCQSGFTGSLCEEVTDPCLLQPCSNGASCEPISGKSIPYRCICQSGFGGVHCDTPTGGPTGVNASSACAHAEALLAATSSPTPVCYHGTACFDAPGGPTCNCSFGWRGGRCEHDVDECRLASMAFAAATADDDGTYDYGLNAVASGAAIDPLCNPYGSRRGVCINLPGSYHCNCSLGYTGRNCQIRNLTPLKPDSNALGLTPMHGYIIAGIFALVFLFAVITAVILKCCFRRHSSSRFCDARNIGHSNSSFFPGCDKVMASGLLQPQQQQQQVKLLESARMLPDGGNGSVTYSPTRAGLGGSIILGPGRQVLTPDFRRQSSYIVDENGHLVVLRPNSVVGGSTVAGESLQMVYLGGGASGKAVGYMPVSSTLTRRSYVDCGMPHHAAPMTPQHLSQVHLTAGSGLSPHGHPLAHPHHSQQQPLTQQQRPGSSNTMTSDRISLGSGSDHFSVQSGGQRQTQPSPAQASQPLFYVYPQSAACVRRSQIIHPHQVLASEALTPIFYHPNGSSVDNLSASGRLPSRDHRLSLFGAPKAKVLNQVIPLQAILNGSMRSASLLNFVQGVLPPHAAPSTVYSQPYWAESTPSLPPPILPSTTNAATSIVTVSDVGTQNPRTSLYRKAVHTYASNADLCCSMRQDKRRNPLALDTAPLSKATLRRPQSAYAPFLQPMGSGEACTSPVIDLGNTNWEQQAGSSASSAFVLVEPRGLQKLPSLKKSPTKSTSQHDSFCSSATTLTAPPLQAPPQPPSQPLAYATIRASTPKSKNDSEDATCMTSAVKTNGLTPRPTPPNVPVSNGNNPPKNDQRKIGTNATCIRKPLLDTSNETLVGTLKKPQKPLI</sequence>
<dbReference type="PROSITE" id="PS00232">
    <property type="entry name" value="CADHERIN_1"/>
    <property type="match status" value="7"/>
</dbReference>
<dbReference type="CDD" id="cd11304">
    <property type="entry name" value="Cadherin_repeat"/>
    <property type="match status" value="18"/>
</dbReference>
<feature type="domain" description="EGF-like" evidence="13">
    <location>
        <begin position="2985"/>
        <end position="3037"/>
    </location>
</feature>
<feature type="domain" description="Laminin G" evidence="12">
    <location>
        <begin position="2728"/>
        <end position="2979"/>
    </location>
</feature>
<evidence type="ECO:0000256" key="5">
    <source>
        <dbReference type="ARBA" id="ARBA00022989"/>
    </source>
</evidence>
<comment type="caution">
    <text evidence="9">Lacks conserved residue(s) required for the propagation of feature annotation.</text>
</comment>
<feature type="domain" description="Cadherin" evidence="14">
    <location>
        <begin position="55"/>
        <end position="161"/>
    </location>
</feature>
<evidence type="ECO:0000256" key="2">
    <source>
        <dbReference type="ARBA" id="ARBA00022692"/>
    </source>
</evidence>
<evidence type="ECO:0000256" key="11">
    <source>
        <dbReference type="SAM" id="Phobius"/>
    </source>
</evidence>
<dbReference type="InterPro" id="IPR000152">
    <property type="entry name" value="EGF-type_Asp/Asn_hydroxyl_site"/>
</dbReference>
<feature type="disulfide bond" evidence="9">
    <location>
        <begin position="3178"/>
        <end position="3188"/>
    </location>
</feature>
<feature type="disulfide bond" evidence="9">
    <location>
        <begin position="3027"/>
        <end position="3036"/>
    </location>
</feature>
<dbReference type="CDD" id="cd00055">
    <property type="entry name" value="EGF_Lam"/>
    <property type="match status" value="1"/>
</dbReference>
<dbReference type="InterPro" id="IPR002049">
    <property type="entry name" value="LE_dom"/>
</dbReference>
<feature type="compositionally biased region" description="Low complexity" evidence="10">
    <location>
        <begin position="3735"/>
        <end position="3746"/>
    </location>
</feature>
<feature type="compositionally biased region" description="Low complexity" evidence="10">
    <location>
        <begin position="3443"/>
        <end position="3454"/>
    </location>
</feature>
<dbReference type="PRINTS" id="PR00205">
    <property type="entry name" value="CADHERIN"/>
</dbReference>
<reference evidence="15" key="1">
    <citation type="submission" date="2016-04" db="UniProtKB">
        <authorList>
            <consortium name="WormBaseParasite"/>
        </authorList>
    </citation>
    <scope>IDENTIFICATION</scope>
</reference>
<feature type="domain" description="Cadherin" evidence="14">
    <location>
        <begin position="162"/>
        <end position="265"/>
    </location>
</feature>
<dbReference type="GO" id="GO:0008013">
    <property type="term" value="F:beta-catenin binding"/>
    <property type="evidence" value="ECO:0007669"/>
    <property type="project" value="TreeGrafter"/>
</dbReference>
<keyword evidence="5 11" id="KW-1133">Transmembrane helix</keyword>
<dbReference type="PROSITE" id="PS00010">
    <property type="entry name" value="ASX_HYDROXYL"/>
    <property type="match status" value="1"/>
</dbReference>
<dbReference type="FunFam" id="2.60.40.60:FF:000092">
    <property type="entry name" value="Protocadherin 8"/>
    <property type="match status" value="2"/>
</dbReference>
<feature type="domain" description="Cadherin" evidence="14">
    <location>
        <begin position="1667"/>
        <end position="1771"/>
    </location>
</feature>
<feature type="domain" description="Cadherin" evidence="14">
    <location>
        <begin position="388"/>
        <end position="498"/>
    </location>
</feature>
<feature type="disulfide bond" evidence="9">
    <location>
        <begin position="3068"/>
        <end position="3077"/>
    </location>
</feature>
<feature type="domain" description="Cadherin" evidence="14">
    <location>
        <begin position="1899"/>
        <end position="2002"/>
    </location>
</feature>
<feature type="compositionally biased region" description="Pro residues" evidence="10">
    <location>
        <begin position="3764"/>
        <end position="3773"/>
    </location>
</feature>
<feature type="domain" description="Cadherin" evidence="14">
    <location>
        <begin position="2023"/>
        <end position="2154"/>
    </location>
</feature>
<dbReference type="PROSITE" id="PS50026">
    <property type="entry name" value="EGF_3"/>
    <property type="match status" value="5"/>
</dbReference>
<keyword evidence="4 8" id="KW-0106">Calcium</keyword>
<keyword evidence="9" id="KW-0245">EGF-like domain</keyword>
<evidence type="ECO:0000256" key="9">
    <source>
        <dbReference type="PROSITE-ProRule" id="PRU00076"/>
    </source>
</evidence>
<dbReference type="SMART" id="SM00112">
    <property type="entry name" value="CA"/>
    <property type="match status" value="18"/>
</dbReference>
<feature type="disulfide bond" evidence="9">
    <location>
        <begin position="3127"/>
        <end position="3136"/>
    </location>
</feature>
<evidence type="ECO:0000256" key="8">
    <source>
        <dbReference type="PROSITE-ProRule" id="PRU00043"/>
    </source>
</evidence>
<feature type="domain" description="Cadherin" evidence="14">
    <location>
        <begin position="1351"/>
        <end position="1446"/>
    </location>
</feature>
<feature type="domain" description="EGF-like" evidence="13">
    <location>
        <begin position="2663"/>
        <end position="2703"/>
    </location>
</feature>
<feature type="disulfide bond" evidence="9">
    <location>
        <begin position="3199"/>
        <end position="3208"/>
    </location>
</feature>
<dbReference type="PROSITE" id="PS00022">
    <property type="entry name" value="EGF_1"/>
    <property type="match status" value="5"/>
</dbReference>
<keyword evidence="7 9" id="KW-1015">Disulfide bond</keyword>
<proteinExistence type="predicted"/>
<feature type="domain" description="Cadherin" evidence="14">
    <location>
        <begin position="997"/>
        <end position="1099"/>
    </location>
</feature>
<evidence type="ECO:0000256" key="4">
    <source>
        <dbReference type="ARBA" id="ARBA00022837"/>
    </source>
</evidence>
<dbReference type="InterPro" id="IPR002126">
    <property type="entry name" value="Cadherin-like_dom"/>
</dbReference>
<feature type="domain" description="Cadherin" evidence="14">
    <location>
        <begin position="851"/>
        <end position="968"/>
    </location>
</feature>
<keyword evidence="3" id="KW-0677">Repeat</keyword>
<feature type="domain" description="Cadherin" evidence="14">
    <location>
        <begin position="531"/>
        <end position="612"/>
    </location>
</feature>
<dbReference type="Gene3D" id="2.10.25.10">
    <property type="entry name" value="Laminin"/>
    <property type="match status" value="5"/>
</dbReference>
<dbReference type="SUPFAM" id="SSF49899">
    <property type="entry name" value="Concanavalin A-like lectins/glucanases"/>
    <property type="match status" value="1"/>
</dbReference>
<keyword evidence="6 11" id="KW-0472">Membrane</keyword>
<dbReference type="PANTHER" id="PTHR24027:SF442">
    <property type="entry name" value="PROTOCADHERIN-15 ISOFORM X1"/>
    <property type="match status" value="1"/>
</dbReference>
<accession>A0A158R7Q9</accession>
<evidence type="ECO:0000256" key="3">
    <source>
        <dbReference type="ARBA" id="ARBA00022737"/>
    </source>
</evidence>
<dbReference type="Pfam" id="PF00008">
    <property type="entry name" value="EGF"/>
    <property type="match status" value="2"/>
</dbReference>
<dbReference type="GO" id="GO:0007156">
    <property type="term" value="P:homophilic cell adhesion via plasma membrane adhesion molecules"/>
    <property type="evidence" value="ECO:0007669"/>
    <property type="project" value="InterPro"/>
</dbReference>
<dbReference type="WBParaSite" id="TASK_0000423501-mRNA-1">
    <property type="protein sequence ID" value="TASK_0000423501-mRNA-1"/>
    <property type="gene ID" value="TASK_0000423501"/>
</dbReference>
<evidence type="ECO:0000256" key="1">
    <source>
        <dbReference type="ARBA" id="ARBA00004651"/>
    </source>
</evidence>
<evidence type="ECO:0000256" key="10">
    <source>
        <dbReference type="SAM" id="MobiDB-lite"/>
    </source>
</evidence>
<dbReference type="PROSITE" id="PS50268">
    <property type="entry name" value="CADHERIN_2"/>
    <property type="match status" value="18"/>
</dbReference>
<evidence type="ECO:0000256" key="7">
    <source>
        <dbReference type="ARBA" id="ARBA00023157"/>
    </source>
</evidence>
<dbReference type="InterPro" id="IPR001791">
    <property type="entry name" value="Laminin_G"/>
</dbReference>
<feature type="disulfide bond" evidence="9">
    <location>
        <begin position="2693"/>
        <end position="2702"/>
    </location>
</feature>
<dbReference type="SMART" id="SM00179">
    <property type="entry name" value="EGF_CA"/>
    <property type="match status" value="3"/>
</dbReference>
<feature type="domain" description="Cadherin" evidence="14">
    <location>
        <begin position="742"/>
        <end position="850"/>
    </location>
</feature>
<dbReference type="Pfam" id="PF00028">
    <property type="entry name" value="Cadherin"/>
    <property type="match status" value="10"/>
</dbReference>
<dbReference type="FunFam" id="2.60.40.60:FF:000015">
    <property type="entry name" value="FAT atypical cadherin 1"/>
    <property type="match status" value="1"/>
</dbReference>
<dbReference type="CDD" id="cd00054">
    <property type="entry name" value="EGF_CA"/>
    <property type="match status" value="3"/>
</dbReference>
<evidence type="ECO:0000256" key="6">
    <source>
        <dbReference type="ARBA" id="ARBA00023136"/>
    </source>
</evidence>
<dbReference type="GO" id="GO:0016342">
    <property type="term" value="C:catenin complex"/>
    <property type="evidence" value="ECO:0007669"/>
    <property type="project" value="TreeGrafter"/>
</dbReference>
<name>A0A158R7Q9_TAEAS</name>
<dbReference type="InterPro" id="IPR000742">
    <property type="entry name" value="EGF"/>
</dbReference>
<feature type="domain" description="Cadherin" evidence="14">
    <location>
        <begin position="627"/>
        <end position="741"/>
    </location>
</feature>
<feature type="domain" description="EGF-like" evidence="13">
    <location>
        <begin position="3099"/>
        <end position="3137"/>
    </location>
</feature>
<dbReference type="FunFam" id="2.60.40.60:FF:000020">
    <property type="entry name" value="Dachsous cadherin-related 1b"/>
    <property type="match status" value="1"/>
</dbReference>
<dbReference type="PANTHER" id="PTHR24027">
    <property type="entry name" value="CADHERIN-23"/>
    <property type="match status" value="1"/>
</dbReference>
<dbReference type="InterPro" id="IPR020894">
    <property type="entry name" value="Cadherin_CS"/>
</dbReference>
<dbReference type="InterPro" id="IPR013320">
    <property type="entry name" value="ConA-like_dom_sf"/>
</dbReference>
<dbReference type="Gene3D" id="2.60.120.200">
    <property type="match status" value="1"/>
</dbReference>
<dbReference type="PROSITE" id="PS50025">
    <property type="entry name" value="LAM_G_DOMAIN"/>
    <property type="match status" value="1"/>
</dbReference>
<dbReference type="GO" id="GO:0005509">
    <property type="term" value="F:calcium ion binding"/>
    <property type="evidence" value="ECO:0007669"/>
    <property type="project" value="UniProtKB-UniRule"/>
</dbReference>
<feature type="domain" description="Cadherin" evidence="14">
    <location>
        <begin position="1100"/>
        <end position="1203"/>
    </location>
</feature>
<feature type="compositionally biased region" description="Low complexity" evidence="10">
    <location>
        <begin position="3816"/>
        <end position="3825"/>
    </location>
</feature>
<protein>
    <submittedName>
        <fullName evidence="15">Cadherin domain-containing protein</fullName>
    </submittedName>
</protein>
<feature type="domain" description="Cadherin" evidence="14">
    <location>
        <begin position="1233"/>
        <end position="1357"/>
    </location>
</feature>
<organism evidence="15">
    <name type="scientific">Taenia asiatica</name>
    <name type="common">Asian tapeworm</name>
    <dbReference type="NCBI Taxonomy" id="60517"/>
    <lineage>
        <taxon>Eukaryota</taxon>
        <taxon>Metazoa</taxon>
        <taxon>Spiralia</taxon>
        <taxon>Lophotrochozoa</taxon>
        <taxon>Platyhelminthes</taxon>
        <taxon>Cestoda</taxon>
        <taxon>Eucestoda</taxon>
        <taxon>Cyclophyllidea</taxon>
        <taxon>Taeniidae</taxon>
        <taxon>Taenia</taxon>
    </lineage>
</organism>
<dbReference type="SUPFAM" id="SSF49313">
    <property type="entry name" value="Cadherin-like"/>
    <property type="match status" value="18"/>
</dbReference>
<dbReference type="InterPro" id="IPR039808">
    <property type="entry name" value="Cadherin"/>
</dbReference>
<comment type="subcellular location">
    <subcellularLocation>
        <location evidence="1">Cell membrane</location>
        <topology evidence="1">Multi-pass membrane protein</topology>
    </subcellularLocation>
</comment>
<feature type="region of interest" description="Disordered" evidence="10">
    <location>
        <begin position="3735"/>
        <end position="3775"/>
    </location>
</feature>
<dbReference type="SUPFAM" id="SSF57196">
    <property type="entry name" value="EGF/Laminin"/>
    <property type="match status" value="4"/>
</dbReference>
<keyword evidence="2 11" id="KW-0812">Transmembrane</keyword>
<feature type="region of interest" description="Disordered" evidence="10">
    <location>
        <begin position="3425"/>
        <end position="3492"/>
    </location>
</feature>
<feature type="domain" description="EGF-like" evidence="13">
    <location>
        <begin position="3174"/>
        <end position="3209"/>
    </location>
</feature>
<feature type="transmembrane region" description="Helical" evidence="11">
    <location>
        <begin position="3228"/>
        <end position="3251"/>
    </location>
</feature>
<feature type="domain" description="Cadherin" evidence="14">
    <location>
        <begin position="1564"/>
        <end position="1666"/>
    </location>
</feature>
<dbReference type="STRING" id="60517.A0A158R7Q9"/>
<dbReference type="SMART" id="SM00181">
    <property type="entry name" value="EGF"/>
    <property type="match status" value="6"/>
</dbReference>
<feature type="region of interest" description="Disordered" evidence="10">
    <location>
        <begin position="3801"/>
        <end position="3834"/>
    </location>
</feature>
<dbReference type="GO" id="GO:0045296">
    <property type="term" value="F:cadherin binding"/>
    <property type="evidence" value="ECO:0007669"/>
    <property type="project" value="TreeGrafter"/>
</dbReference>